<accession>A0AAD3XTE6</accession>
<evidence type="ECO:0000313" key="3">
    <source>
        <dbReference type="Proteomes" id="UP001279734"/>
    </source>
</evidence>
<gene>
    <name evidence="2" type="ORF">Nepgr_018758</name>
</gene>
<dbReference type="Proteomes" id="UP001279734">
    <property type="component" value="Unassembled WGS sequence"/>
</dbReference>
<sequence>MAMSCWSCWNAFWLLWCGAVGLKLMVGCFCAASAGRRLLVLKCHTSPLEHSPAELDSKDSEGATCLHWGLLESLSFPLVFPEQPPACHDAAMYSKIPLSAISRDDRRAALGLVDDPLDPVLEPPIGLVYYPPGPPDPEVDLLKTPPSISRILTKYLLDTSLHLGHGSSSPNSMCVASSTVSHLDNSKVSYLGPQTDLPQLDSWQPIRPDPLYDAKADPDDWTVSDGAHTDLLLGPRAAILGMQMESNWVLGLNQVLVLISLDVVSAAVLLVLHPVACIAGRGIWGVDVGFCFYVLLVSVVPCRATVEFCVSPYA</sequence>
<comment type="caution">
    <text evidence="2">The sequence shown here is derived from an EMBL/GenBank/DDBJ whole genome shotgun (WGS) entry which is preliminary data.</text>
</comment>
<keyword evidence="3" id="KW-1185">Reference proteome</keyword>
<feature type="chain" id="PRO_5042229607" evidence="1">
    <location>
        <begin position="22"/>
        <end position="314"/>
    </location>
</feature>
<reference evidence="2" key="1">
    <citation type="submission" date="2023-05" db="EMBL/GenBank/DDBJ databases">
        <title>Nepenthes gracilis genome sequencing.</title>
        <authorList>
            <person name="Fukushima K."/>
        </authorList>
    </citation>
    <scope>NUCLEOTIDE SEQUENCE</scope>
    <source>
        <strain evidence="2">SING2019-196</strain>
    </source>
</reference>
<protein>
    <submittedName>
        <fullName evidence="2">Uncharacterized protein</fullName>
    </submittedName>
</protein>
<dbReference type="AlphaFoldDB" id="A0AAD3XTE6"/>
<dbReference type="EMBL" id="BSYO01000017">
    <property type="protein sequence ID" value="GMH16917.1"/>
    <property type="molecule type" value="Genomic_DNA"/>
</dbReference>
<evidence type="ECO:0000256" key="1">
    <source>
        <dbReference type="SAM" id="SignalP"/>
    </source>
</evidence>
<keyword evidence="1" id="KW-0732">Signal</keyword>
<organism evidence="2 3">
    <name type="scientific">Nepenthes gracilis</name>
    <name type="common">Slender pitcher plant</name>
    <dbReference type="NCBI Taxonomy" id="150966"/>
    <lineage>
        <taxon>Eukaryota</taxon>
        <taxon>Viridiplantae</taxon>
        <taxon>Streptophyta</taxon>
        <taxon>Embryophyta</taxon>
        <taxon>Tracheophyta</taxon>
        <taxon>Spermatophyta</taxon>
        <taxon>Magnoliopsida</taxon>
        <taxon>eudicotyledons</taxon>
        <taxon>Gunneridae</taxon>
        <taxon>Pentapetalae</taxon>
        <taxon>Caryophyllales</taxon>
        <taxon>Nepenthaceae</taxon>
        <taxon>Nepenthes</taxon>
    </lineage>
</organism>
<feature type="signal peptide" evidence="1">
    <location>
        <begin position="1"/>
        <end position="21"/>
    </location>
</feature>
<proteinExistence type="predicted"/>
<evidence type="ECO:0000313" key="2">
    <source>
        <dbReference type="EMBL" id="GMH16917.1"/>
    </source>
</evidence>
<name>A0AAD3XTE6_NEPGR</name>